<name>A0A564Y1K6_HYMDI</name>
<organism evidence="1 3">
    <name type="scientific">Hymenolepis diminuta</name>
    <name type="common">Rat tapeworm</name>
    <dbReference type="NCBI Taxonomy" id="6216"/>
    <lineage>
        <taxon>Eukaryota</taxon>
        <taxon>Metazoa</taxon>
        <taxon>Spiralia</taxon>
        <taxon>Lophotrochozoa</taxon>
        <taxon>Platyhelminthes</taxon>
        <taxon>Cestoda</taxon>
        <taxon>Eucestoda</taxon>
        <taxon>Cyclophyllidea</taxon>
        <taxon>Hymenolepididae</taxon>
        <taxon>Hymenolepis</taxon>
    </lineage>
</organism>
<dbReference type="EMBL" id="CABIJS010000188">
    <property type="protein sequence ID" value="VUZ45855.1"/>
    <property type="molecule type" value="Genomic_DNA"/>
</dbReference>
<sequence length="65" mass="7395">VLFYISFFGFYHLLNSSLKATDCKLSSDQVVFIDVLHSSGHCFHQRGRFGAMGILINFLFNHIPS</sequence>
<gene>
    <name evidence="1" type="ORF">WMSIL1_LOCUS1688</name>
    <name evidence="2" type="ORF">WMSIL1_LOCUS5767</name>
</gene>
<evidence type="ECO:0000313" key="3">
    <source>
        <dbReference type="Proteomes" id="UP000321570"/>
    </source>
</evidence>
<accession>A0A564Y1K6</accession>
<reference evidence="1 3" key="1">
    <citation type="submission" date="2019-07" db="EMBL/GenBank/DDBJ databases">
        <authorList>
            <person name="Jastrzebski P J."/>
            <person name="Paukszto L."/>
            <person name="Jastrzebski P J."/>
        </authorList>
    </citation>
    <scope>NUCLEOTIDE SEQUENCE [LARGE SCALE GENOMIC DNA]</scope>
    <source>
        <strain evidence="1 3">WMS-il1</strain>
    </source>
</reference>
<feature type="non-terminal residue" evidence="1">
    <location>
        <position position="65"/>
    </location>
</feature>
<dbReference type="AlphaFoldDB" id="A0A564Y1K6"/>
<dbReference type="EMBL" id="CABIJS010000039">
    <property type="protein sequence ID" value="VUZ40668.1"/>
    <property type="molecule type" value="Genomic_DNA"/>
</dbReference>
<evidence type="ECO:0000313" key="1">
    <source>
        <dbReference type="EMBL" id="VUZ40668.1"/>
    </source>
</evidence>
<dbReference type="Proteomes" id="UP000321570">
    <property type="component" value="Unassembled WGS sequence"/>
</dbReference>
<keyword evidence="3" id="KW-1185">Reference proteome</keyword>
<proteinExistence type="predicted"/>
<protein>
    <submittedName>
        <fullName evidence="1">Uncharacterized protein</fullName>
    </submittedName>
</protein>
<evidence type="ECO:0000313" key="2">
    <source>
        <dbReference type="EMBL" id="VUZ45855.1"/>
    </source>
</evidence>
<feature type="non-terminal residue" evidence="1">
    <location>
        <position position="1"/>
    </location>
</feature>